<dbReference type="AlphaFoldDB" id="A0A1I2G8V7"/>
<evidence type="ECO:0000259" key="2">
    <source>
        <dbReference type="Pfam" id="PF02517"/>
    </source>
</evidence>
<accession>A0A1I2G8V7</accession>
<dbReference type="STRING" id="662367.SAMN05216167_13033"/>
<keyword evidence="1" id="KW-0812">Transmembrane</keyword>
<organism evidence="3 4">
    <name type="scientific">Spirosoma endophyticum</name>
    <dbReference type="NCBI Taxonomy" id="662367"/>
    <lineage>
        <taxon>Bacteria</taxon>
        <taxon>Pseudomonadati</taxon>
        <taxon>Bacteroidota</taxon>
        <taxon>Cytophagia</taxon>
        <taxon>Cytophagales</taxon>
        <taxon>Cytophagaceae</taxon>
        <taxon>Spirosoma</taxon>
    </lineage>
</organism>
<keyword evidence="4" id="KW-1185">Reference proteome</keyword>
<feature type="transmembrane region" description="Helical" evidence="1">
    <location>
        <begin position="119"/>
        <end position="144"/>
    </location>
</feature>
<evidence type="ECO:0000256" key="1">
    <source>
        <dbReference type="SAM" id="Phobius"/>
    </source>
</evidence>
<reference evidence="3 4" key="1">
    <citation type="submission" date="2016-10" db="EMBL/GenBank/DDBJ databases">
        <authorList>
            <person name="de Groot N.N."/>
        </authorList>
    </citation>
    <scope>NUCLEOTIDE SEQUENCE [LARGE SCALE GENOMIC DNA]</scope>
    <source>
        <strain evidence="3 4">DSM 26130</strain>
    </source>
</reference>
<dbReference type="OrthoDB" id="951013at2"/>
<gene>
    <name evidence="3" type="ORF">SAMN05216167_13033</name>
</gene>
<dbReference type="GO" id="GO:0004175">
    <property type="term" value="F:endopeptidase activity"/>
    <property type="evidence" value="ECO:0007669"/>
    <property type="project" value="UniProtKB-ARBA"/>
</dbReference>
<feature type="domain" description="CAAX prenyl protease 2/Lysostaphin resistance protein A-like" evidence="2">
    <location>
        <begin position="202"/>
        <end position="279"/>
    </location>
</feature>
<keyword evidence="1" id="KW-1133">Transmembrane helix</keyword>
<dbReference type="Proteomes" id="UP000198598">
    <property type="component" value="Unassembled WGS sequence"/>
</dbReference>
<sequence>MKSYPLCDTDELTNLLHLFPFRFVSYREIYLLALFGLAYRSFTKLEKINPMNAYLIASICFLLLALLGFIGSRMRLLNDKFYIPFCLSSFIFAGLYGIQVTRQFVIPLLGFSDKLNHVLFYDYGNGLLGLLPLALALLFIGKYLLKMDYSDQWSGTTAYTLPSLKYGLMVGLILAAIPLLIVVSTGQKFNPTVDVYRYGINCVTNLYEEIMCRGLLLACCIKYWNRLTAVVWTSVVFGLAHGLTEKSVAIALGAGLMAWAVLKAKSLWAGWTSHQLTDMIVDTFLP</sequence>
<feature type="transmembrane region" description="Helical" evidence="1">
    <location>
        <begin position="81"/>
        <end position="98"/>
    </location>
</feature>
<dbReference type="RefSeq" id="WP_093834194.1">
    <property type="nucleotide sequence ID" value="NZ_FOLQ01000030.1"/>
</dbReference>
<dbReference type="EMBL" id="FOLQ01000030">
    <property type="protein sequence ID" value="SFF13400.1"/>
    <property type="molecule type" value="Genomic_DNA"/>
</dbReference>
<proteinExistence type="predicted"/>
<dbReference type="GO" id="GO:0080120">
    <property type="term" value="P:CAAX-box protein maturation"/>
    <property type="evidence" value="ECO:0007669"/>
    <property type="project" value="UniProtKB-ARBA"/>
</dbReference>
<feature type="transmembrane region" description="Helical" evidence="1">
    <location>
        <begin position="20"/>
        <end position="39"/>
    </location>
</feature>
<name>A0A1I2G8V7_9BACT</name>
<protein>
    <recommendedName>
        <fullName evidence="2">CAAX prenyl protease 2/Lysostaphin resistance protein A-like domain-containing protein</fullName>
    </recommendedName>
</protein>
<dbReference type="Pfam" id="PF02517">
    <property type="entry name" value="Rce1-like"/>
    <property type="match status" value="1"/>
</dbReference>
<evidence type="ECO:0000313" key="4">
    <source>
        <dbReference type="Proteomes" id="UP000198598"/>
    </source>
</evidence>
<evidence type="ECO:0000313" key="3">
    <source>
        <dbReference type="EMBL" id="SFF13400.1"/>
    </source>
</evidence>
<feature type="transmembrane region" description="Helical" evidence="1">
    <location>
        <begin position="164"/>
        <end position="183"/>
    </location>
</feature>
<feature type="transmembrane region" description="Helical" evidence="1">
    <location>
        <begin position="51"/>
        <end position="69"/>
    </location>
</feature>
<dbReference type="InterPro" id="IPR003675">
    <property type="entry name" value="Rce1/LyrA-like_dom"/>
</dbReference>
<keyword evidence="1" id="KW-0472">Membrane</keyword>